<dbReference type="EMBL" id="BGZK01002194">
    <property type="protein sequence ID" value="GBP91671.1"/>
    <property type="molecule type" value="Genomic_DNA"/>
</dbReference>
<keyword evidence="3" id="KW-1185">Reference proteome</keyword>
<reference evidence="2 3" key="1">
    <citation type="journal article" date="2019" name="Commun. Biol.">
        <title>The bagworm genome reveals a unique fibroin gene that provides high tensile strength.</title>
        <authorList>
            <person name="Kono N."/>
            <person name="Nakamura H."/>
            <person name="Ohtoshi R."/>
            <person name="Tomita M."/>
            <person name="Numata K."/>
            <person name="Arakawa K."/>
        </authorList>
    </citation>
    <scope>NUCLEOTIDE SEQUENCE [LARGE SCALE GENOMIC DNA]</scope>
</reference>
<proteinExistence type="predicted"/>
<feature type="region of interest" description="Disordered" evidence="1">
    <location>
        <begin position="1"/>
        <end position="33"/>
    </location>
</feature>
<feature type="region of interest" description="Disordered" evidence="1">
    <location>
        <begin position="136"/>
        <end position="157"/>
    </location>
</feature>
<evidence type="ECO:0000313" key="3">
    <source>
        <dbReference type="Proteomes" id="UP000299102"/>
    </source>
</evidence>
<accession>A0A4C1ZRX2</accession>
<dbReference type="Proteomes" id="UP000299102">
    <property type="component" value="Unassembled WGS sequence"/>
</dbReference>
<organism evidence="2 3">
    <name type="scientific">Eumeta variegata</name>
    <name type="common">Bagworm moth</name>
    <name type="synonym">Eumeta japonica</name>
    <dbReference type="NCBI Taxonomy" id="151549"/>
    <lineage>
        <taxon>Eukaryota</taxon>
        <taxon>Metazoa</taxon>
        <taxon>Ecdysozoa</taxon>
        <taxon>Arthropoda</taxon>
        <taxon>Hexapoda</taxon>
        <taxon>Insecta</taxon>
        <taxon>Pterygota</taxon>
        <taxon>Neoptera</taxon>
        <taxon>Endopterygota</taxon>
        <taxon>Lepidoptera</taxon>
        <taxon>Glossata</taxon>
        <taxon>Ditrysia</taxon>
        <taxon>Tineoidea</taxon>
        <taxon>Psychidae</taxon>
        <taxon>Oiketicinae</taxon>
        <taxon>Eumeta</taxon>
    </lineage>
</organism>
<protein>
    <submittedName>
        <fullName evidence="2">Uncharacterized protein</fullName>
    </submittedName>
</protein>
<gene>
    <name evidence="2" type="ORF">EVAR_67100_1</name>
</gene>
<evidence type="ECO:0000313" key="2">
    <source>
        <dbReference type="EMBL" id="GBP91671.1"/>
    </source>
</evidence>
<comment type="caution">
    <text evidence="2">The sequence shown here is derived from an EMBL/GenBank/DDBJ whole genome shotgun (WGS) entry which is preliminary data.</text>
</comment>
<dbReference type="AlphaFoldDB" id="A0A4C1ZRX2"/>
<sequence>MSRAERLFMENAESQSYEVLGTDNPTHDPTDPRHHANVKFLITYSQGQSCLNTEYTTEDDSYINDETTDISLLEKFTSTKEDEDEEEEKWRRPTGEITLKKRAKYITFIATEVVSHPDIKKGKKVNIADDISPPFRLLFNPQKRPYDSPTESEEISD</sequence>
<name>A0A4C1ZRX2_EUMVA</name>
<evidence type="ECO:0000256" key="1">
    <source>
        <dbReference type="SAM" id="MobiDB-lite"/>
    </source>
</evidence>